<sequence>MTISLFLVNLEIGHQFQSNKYSLHIPNENFSKSLTKNTRKTLSDLISCMTTDQRRQGRNLSQTKNPMLDLRINSKMLKLKSSQRLANKKNIRKGAQNKSQIMHSYVCGAENCDKDNEQKNYSEEAAGSIRHLKTAREQIEKSFKRYDKDKPSQKKQIMSLSKLVKHNMKVFRKRLENLTYDEFISSKPSPDLYEKSLKRLRRGNNYGIRVLDLFVAQKYAWESEKSRTLNKTDIKQKTKDRKSQQELTHFPVVKDNLKSERKISKIKKLRKPNNHSNALSKRDIIKVFQKPKIRHSNSKFQLKPLFYKSEL</sequence>
<name>A0AAD1U4V2_EUPCR</name>
<evidence type="ECO:0000313" key="1">
    <source>
        <dbReference type="EMBL" id="CAI2360249.1"/>
    </source>
</evidence>
<dbReference type="Proteomes" id="UP001295684">
    <property type="component" value="Unassembled WGS sequence"/>
</dbReference>
<proteinExistence type="predicted"/>
<keyword evidence="2" id="KW-1185">Reference proteome</keyword>
<dbReference type="EMBL" id="CAMPGE010001461">
    <property type="protein sequence ID" value="CAI2360249.1"/>
    <property type="molecule type" value="Genomic_DNA"/>
</dbReference>
<gene>
    <name evidence="1" type="ORF">ECRASSUSDP1_LOCUS1548</name>
</gene>
<organism evidence="1 2">
    <name type="scientific">Euplotes crassus</name>
    <dbReference type="NCBI Taxonomy" id="5936"/>
    <lineage>
        <taxon>Eukaryota</taxon>
        <taxon>Sar</taxon>
        <taxon>Alveolata</taxon>
        <taxon>Ciliophora</taxon>
        <taxon>Intramacronucleata</taxon>
        <taxon>Spirotrichea</taxon>
        <taxon>Hypotrichia</taxon>
        <taxon>Euplotida</taxon>
        <taxon>Euplotidae</taxon>
        <taxon>Moneuplotes</taxon>
    </lineage>
</organism>
<reference evidence="1" key="1">
    <citation type="submission" date="2023-07" db="EMBL/GenBank/DDBJ databases">
        <authorList>
            <consortium name="AG Swart"/>
            <person name="Singh M."/>
            <person name="Singh A."/>
            <person name="Seah K."/>
            <person name="Emmerich C."/>
        </authorList>
    </citation>
    <scope>NUCLEOTIDE SEQUENCE</scope>
    <source>
        <strain evidence="1">DP1</strain>
    </source>
</reference>
<accession>A0AAD1U4V2</accession>
<evidence type="ECO:0000313" key="2">
    <source>
        <dbReference type="Proteomes" id="UP001295684"/>
    </source>
</evidence>
<protein>
    <submittedName>
        <fullName evidence="1">Uncharacterized protein</fullName>
    </submittedName>
</protein>
<dbReference type="AlphaFoldDB" id="A0AAD1U4V2"/>
<comment type="caution">
    <text evidence="1">The sequence shown here is derived from an EMBL/GenBank/DDBJ whole genome shotgun (WGS) entry which is preliminary data.</text>
</comment>